<dbReference type="SUPFAM" id="SSF52047">
    <property type="entry name" value="RNI-like"/>
    <property type="match status" value="1"/>
</dbReference>
<organism evidence="1 2">
    <name type="scientific">Leucocoprinus leucothites</name>
    <dbReference type="NCBI Taxonomy" id="201217"/>
    <lineage>
        <taxon>Eukaryota</taxon>
        <taxon>Fungi</taxon>
        <taxon>Dikarya</taxon>
        <taxon>Basidiomycota</taxon>
        <taxon>Agaricomycotina</taxon>
        <taxon>Agaricomycetes</taxon>
        <taxon>Agaricomycetidae</taxon>
        <taxon>Agaricales</taxon>
        <taxon>Agaricineae</taxon>
        <taxon>Agaricaceae</taxon>
        <taxon>Leucocoprinus</taxon>
    </lineage>
</organism>
<sequence length="499" mass="57002">MHFPSSSTDVSVSDLLNIDAQSNTAYAVTLPPEILAEIFTSYIHTPSPACLWDESHLTASASGSSPFPLTQICSYWRTVVLTTPMLWSSLYVENPTPDMVPQIQMWLERAGDVGLNLVLRDWLDSEARECDEGTKDILKMFIERSARWKSVDFVLELRDATIFDELDGCPNLDGVRVLARYWDQQTLGAFWSKVHRTSPSLKKVNWCKAFTEQGLGLPRDAPWRQLQSITASCTISDEELLFILQACPELVHLNVRYSSSRSCLPSTSDFQHDRLETLKLRLTSDAAAVFNHMSLPALKSLHLINEYDYYDTPIPLASSTAIDETIGKPVEECLKRSSPHCRLRELVLHRFEGESVGNDLTRMLRRWLDLPVTHELESFDLYLIPPVHCWRSSAMELVDVLARNPAQRVRDVALMLEEEIQEQEQWHVVVRRQPTNKIVVDLEMGALDCDTEQDEGWDEEMEWKGEHEFEFGHGYGVEEFTEEGMTNVQAILAELHRDC</sequence>
<evidence type="ECO:0008006" key="3">
    <source>
        <dbReference type="Google" id="ProtNLM"/>
    </source>
</evidence>
<gene>
    <name evidence="1" type="ORF">D9756_002854</name>
</gene>
<accession>A0A8H5G7B4</accession>
<evidence type="ECO:0000313" key="1">
    <source>
        <dbReference type="EMBL" id="KAF5359712.1"/>
    </source>
</evidence>
<dbReference type="AlphaFoldDB" id="A0A8H5G7B4"/>
<keyword evidence="2" id="KW-1185">Reference proteome</keyword>
<dbReference type="EMBL" id="JAACJO010000004">
    <property type="protein sequence ID" value="KAF5359712.1"/>
    <property type="molecule type" value="Genomic_DNA"/>
</dbReference>
<dbReference type="Proteomes" id="UP000559027">
    <property type="component" value="Unassembled WGS sequence"/>
</dbReference>
<dbReference type="InterPro" id="IPR032675">
    <property type="entry name" value="LRR_dom_sf"/>
</dbReference>
<comment type="caution">
    <text evidence="1">The sequence shown here is derived from an EMBL/GenBank/DDBJ whole genome shotgun (WGS) entry which is preliminary data.</text>
</comment>
<proteinExistence type="predicted"/>
<dbReference type="OrthoDB" id="3217549at2759"/>
<name>A0A8H5G7B4_9AGAR</name>
<dbReference type="Gene3D" id="3.80.10.10">
    <property type="entry name" value="Ribonuclease Inhibitor"/>
    <property type="match status" value="1"/>
</dbReference>
<evidence type="ECO:0000313" key="2">
    <source>
        <dbReference type="Proteomes" id="UP000559027"/>
    </source>
</evidence>
<reference evidence="1 2" key="1">
    <citation type="journal article" date="2020" name="ISME J.">
        <title>Uncovering the hidden diversity of litter-decomposition mechanisms in mushroom-forming fungi.</title>
        <authorList>
            <person name="Floudas D."/>
            <person name="Bentzer J."/>
            <person name="Ahren D."/>
            <person name="Johansson T."/>
            <person name="Persson P."/>
            <person name="Tunlid A."/>
        </authorList>
    </citation>
    <scope>NUCLEOTIDE SEQUENCE [LARGE SCALE GENOMIC DNA]</scope>
    <source>
        <strain evidence="1 2">CBS 146.42</strain>
    </source>
</reference>
<protein>
    <recommendedName>
        <fullName evidence="3">F-box domain-containing protein</fullName>
    </recommendedName>
</protein>